<evidence type="ECO:0000256" key="9">
    <source>
        <dbReference type="ARBA" id="ARBA00022723"/>
    </source>
</evidence>
<evidence type="ECO:0000256" key="4">
    <source>
        <dbReference type="ARBA" id="ARBA00004613"/>
    </source>
</evidence>
<evidence type="ECO:0000256" key="2">
    <source>
        <dbReference type="ARBA" id="ARBA00004371"/>
    </source>
</evidence>
<dbReference type="HOGENOM" id="CLU_033697_1_1_0"/>
<dbReference type="eggNOG" id="COG2234">
    <property type="taxonomic scope" value="Bacteria"/>
</dbReference>
<keyword evidence="9" id="KW-0479">Metal-binding</keyword>
<evidence type="ECO:0000256" key="7">
    <source>
        <dbReference type="ARBA" id="ARBA00022645"/>
    </source>
</evidence>
<keyword evidence="8" id="KW-0645">Protease</keyword>
<evidence type="ECO:0000256" key="20">
    <source>
        <dbReference type="ARBA" id="ARBA00033328"/>
    </source>
</evidence>
<feature type="signal peptide" evidence="22">
    <location>
        <begin position="1"/>
        <end position="20"/>
    </location>
</feature>
<evidence type="ECO:0000256" key="3">
    <source>
        <dbReference type="ARBA" id="ARBA00004555"/>
    </source>
</evidence>
<dbReference type="InterPro" id="IPR039866">
    <property type="entry name" value="CPQ"/>
</dbReference>
<dbReference type="GO" id="GO:0046872">
    <property type="term" value="F:metal ion binding"/>
    <property type="evidence" value="ECO:0007669"/>
    <property type="project" value="UniProtKB-KW"/>
</dbReference>
<dbReference type="GO" id="GO:0004180">
    <property type="term" value="F:carboxypeptidase activity"/>
    <property type="evidence" value="ECO:0007669"/>
    <property type="project" value="UniProtKB-KW"/>
</dbReference>
<evidence type="ECO:0000313" key="24">
    <source>
        <dbReference type="EMBL" id="ABJ87424.1"/>
    </source>
</evidence>
<dbReference type="EMBL" id="CP000473">
    <property type="protein sequence ID" value="ABJ87424.1"/>
    <property type="molecule type" value="Genomic_DNA"/>
</dbReference>
<evidence type="ECO:0000259" key="23">
    <source>
        <dbReference type="Pfam" id="PF04389"/>
    </source>
</evidence>
<evidence type="ECO:0000256" key="22">
    <source>
        <dbReference type="SAM" id="SignalP"/>
    </source>
</evidence>
<keyword evidence="12" id="KW-0256">Endoplasmic reticulum</keyword>
<evidence type="ECO:0000256" key="12">
    <source>
        <dbReference type="ARBA" id="ARBA00022824"/>
    </source>
</evidence>
<organism evidence="24">
    <name type="scientific">Solibacter usitatus (strain Ellin6076)</name>
    <dbReference type="NCBI Taxonomy" id="234267"/>
    <lineage>
        <taxon>Bacteria</taxon>
        <taxon>Pseudomonadati</taxon>
        <taxon>Acidobacteriota</taxon>
        <taxon>Terriglobia</taxon>
        <taxon>Bryobacterales</taxon>
        <taxon>Solibacteraceae</taxon>
        <taxon>Candidatus Solibacter</taxon>
    </lineage>
</organism>
<dbReference type="OrthoDB" id="9769665at2"/>
<keyword evidence="18" id="KW-0458">Lysosome</keyword>
<dbReference type="PANTHER" id="PTHR12053">
    <property type="entry name" value="PROTEASE FAMILY M28 PLASMA GLUTAMATE CARBOXYPEPTIDASE-RELATED"/>
    <property type="match status" value="1"/>
</dbReference>
<keyword evidence="15" id="KW-0482">Metalloprotease</keyword>
<dbReference type="InParanoid" id="Q01SE6"/>
<dbReference type="GO" id="GO:0006508">
    <property type="term" value="P:proteolysis"/>
    <property type="evidence" value="ECO:0007669"/>
    <property type="project" value="UniProtKB-KW"/>
</dbReference>
<dbReference type="KEGG" id="sus:Acid_6500"/>
<comment type="subcellular location">
    <subcellularLocation>
        <location evidence="1">Endoplasmic reticulum</location>
    </subcellularLocation>
    <subcellularLocation>
        <location evidence="3">Golgi apparatus</location>
    </subcellularLocation>
    <subcellularLocation>
        <location evidence="2">Lysosome</location>
    </subcellularLocation>
    <subcellularLocation>
        <location evidence="4">Secreted</location>
    </subcellularLocation>
</comment>
<evidence type="ECO:0000256" key="21">
    <source>
        <dbReference type="SAM" id="MobiDB-lite"/>
    </source>
</evidence>
<evidence type="ECO:0000256" key="1">
    <source>
        <dbReference type="ARBA" id="ARBA00004240"/>
    </source>
</evidence>
<accession>Q01SE6</accession>
<dbReference type="STRING" id="234267.Acid_6500"/>
<keyword evidence="6" id="KW-0964">Secreted</keyword>
<evidence type="ECO:0000256" key="5">
    <source>
        <dbReference type="ARBA" id="ARBA00014116"/>
    </source>
</evidence>
<evidence type="ECO:0000256" key="6">
    <source>
        <dbReference type="ARBA" id="ARBA00022525"/>
    </source>
</evidence>
<dbReference type="PANTHER" id="PTHR12053:SF3">
    <property type="entry name" value="CARBOXYPEPTIDASE Q"/>
    <property type="match status" value="1"/>
</dbReference>
<feature type="region of interest" description="Disordered" evidence="21">
    <location>
        <begin position="506"/>
        <end position="538"/>
    </location>
</feature>
<name>Q01SE6_SOLUE</name>
<evidence type="ECO:0000256" key="8">
    <source>
        <dbReference type="ARBA" id="ARBA00022670"/>
    </source>
</evidence>
<dbReference type="AlphaFoldDB" id="Q01SE6"/>
<keyword evidence="17" id="KW-0325">Glycoprotein</keyword>
<feature type="chain" id="PRO_5004162561" description="Carboxypeptidase Q" evidence="22">
    <location>
        <begin position="21"/>
        <end position="538"/>
    </location>
</feature>
<gene>
    <name evidence="24" type="ordered locus">Acid_6500</name>
</gene>
<evidence type="ECO:0000256" key="16">
    <source>
        <dbReference type="ARBA" id="ARBA00023145"/>
    </source>
</evidence>
<keyword evidence="16" id="KW-0865">Zymogen</keyword>
<evidence type="ECO:0000256" key="11">
    <source>
        <dbReference type="ARBA" id="ARBA00022801"/>
    </source>
</evidence>
<comment type="subunit">
    <text evidence="19">Homodimer. The monomeric form is inactive while the homodimer is active.</text>
</comment>
<dbReference type="InterPro" id="IPR007484">
    <property type="entry name" value="Peptidase_M28"/>
</dbReference>
<evidence type="ECO:0000256" key="13">
    <source>
        <dbReference type="ARBA" id="ARBA00022833"/>
    </source>
</evidence>
<dbReference type="GO" id="GO:0005764">
    <property type="term" value="C:lysosome"/>
    <property type="evidence" value="ECO:0007669"/>
    <property type="project" value="UniProtKB-SubCell"/>
</dbReference>
<keyword evidence="10 22" id="KW-0732">Signal</keyword>
<evidence type="ECO:0000256" key="15">
    <source>
        <dbReference type="ARBA" id="ARBA00023049"/>
    </source>
</evidence>
<evidence type="ECO:0000256" key="19">
    <source>
        <dbReference type="ARBA" id="ARBA00025833"/>
    </source>
</evidence>
<dbReference type="Gene3D" id="3.40.630.10">
    <property type="entry name" value="Zn peptidases"/>
    <property type="match status" value="2"/>
</dbReference>
<protein>
    <recommendedName>
        <fullName evidence="5">Carboxypeptidase Q</fullName>
    </recommendedName>
    <alternativeName>
        <fullName evidence="20">Plasma glutamate carboxypeptidase</fullName>
    </alternativeName>
</protein>
<feature type="compositionally biased region" description="Gly residues" evidence="21">
    <location>
        <begin position="520"/>
        <end position="538"/>
    </location>
</feature>
<evidence type="ECO:0000256" key="10">
    <source>
        <dbReference type="ARBA" id="ARBA00022729"/>
    </source>
</evidence>
<evidence type="ECO:0000256" key="17">
    <source>
        <dbReference type="ARBA" id="ARBA00023180"/>
    </source>
</evidence>
<dbReference type="GO" id="GO:0005576">
    <property type="term" value="C:extracellular region"/>
    <property type="evidence" value="ECO:0007669"/>
    <property type="project" value="UniProtKB-SubCell"/>
</dbReference>
<keyword evidence="14" id="KW-0333">Golgi apparatus</keyword>
<dbReference type="SUPFAM" id="SSF53187">
    <property type="entry name" value="Zn-dependent exopeptidases"/>
    <property type="match status" value="1"/>
</dbReference>
<dbReference type="Pfam" id="PF04389">
    <property type="entry name" value="Peptidase_M28"/>
    <property type="match status" value="1"/>
</dbReference>
<sequence precursor="true">MQKLRFFAPLLLLSSGLALAQQTEKVDLNTIHRIKEETLGRNSKVMDHMFYLTDVNGPRLNNSKGYRAAGEWAVKRLKEYGLANVHLEKWGPFGKGWNLELYSGHMLEPMYQPIIAMPVAWTAGTNGVVSGNPMLVTPQTQAELDAFKGKLAGKIVLISPKRDLEMVTTPLGVRYNDAELQEIQSAQIQMPGLFGRGGRGAPGAAGGRGGAAGGLSPMAIQNFLKEEKSALVIQISARGDGGTLFGGGAQNRDVTDNLPTLVMAAEHYNRIVRLIEHEIPVKLQFEIKVSFDDVDAFNVIAELPGNAKKDELVMVGGHFDSWHYGTGATDNAAGSAIAMEVMRSLKSLNLNMDRTVRMALWGGEEEGLMGSRAYVKEHFADPTTMKPTAEHEKVAGYWNIDNGTGKVRGIYLQGNDMCRPIFERWLEPFRDLGVTTITSRNTGGTDHQAFDGVGIPGFQFIQDTMDYNTRTHHSNMDTYDRIQATDMMQMSAVEASMVYLTAVRPEKLPRKPLPPPQPAGRGGRGGAAGAPTAGRGGN</sequence>
<evidence type="ECO:0000256" key="14">
    <source>
        <dbReference type="ARBA" id="ARBA00023034"/>
    </source>
</evidence>
<dbReference type="GO" id="GO:0070573">
    <property type="term" value="F:metallodipeptidase activity"/>
    <property type="evidence" value="ECO:0007669"/>
    <property type="project" value="InterPro"/>
</dbReference>
<reference evidence="24" key="1">
    <citation type="submission" date="2006-10" db="EMBL/GenBank/DDBJ databases">
        <title>Complete sequence of Solibacter usitatus Ellin6076.</title>
        <authorList>
            <consortium name="US DOE Joint Genome Institute"/>
            <person name="Copeland A."/>
            <person name="Lucas S."/>
            <person name="Lapidus A."/>
            <person name="Barry K."/>
            <person name="Detter J.C."/>
            <person name="Glavina del Rio T."/>
            <person name="Hammon N."/>
            <person name="Israni S."/>
            <person name="Dalin E."/>
            <person name="Tice H."/>
            <person name="Pitluck S."/>
            <person name="Thompson L.S."/>
            <person name="Brettin T."/>
            <person name="Bruce D."/>
            <person name="Han C."/>
            <person name="Tapia R."/>
            <person name="Gilna P."/>
            <person name="Schmutz J."/>
            <person name="Larimer F."/>
            <person name="Land M."/>
            <person name="Hauser L."/>
            <person name="Kyrpides N."/>
            <person name="Mikhailova N."/>
            <person name="Janssen P.H."/>
            <person name="Kuske C.R."/>
            <person name="Richardson P."/>
        </authorList>
    </citation>
    <scope>NUCLEOTIDE SEQUENCE</scope>
    <source>
        <strain evidence="24">Ellin6076</strain>
    </source>
</reference>
<keyword evidence="7" id="KW-0121">Carboxypeptidase</keyword>
<dbReference type="Gene3D" id="3.50.30.30">
    <property type="match status" value="2"/>
</dbReference>
<evidence type="ECO:0000256" key="18">
    <source>
        <dbReference type="ARBA" id="ARBA00023228"/>
    </source>
</evidence>
<keyword evidence="11" id="KW-0378">Hydrolase</keyword>
<proteinExistence type="predicted"/>
<keyword evidence="13" id="KW-0862">Zinc</keyword>
<feature type="domain" description="Peptidase M28" evidence="23">
    <location>
        <begin position="298"/>
        <end position="495"/>
    </location>
</feature>